<evidence type="ECO:0000313" key="1">
    <source>
        <dbReference type="EMBL" id="CBL34986.1"/>
    </source>
</evidence>
<dbReference type="HOGENOM" id="CLU_2522612_0_0_9"/>
<sequence length="84" mass="9586">MPKQAKSIQFLAEHEAAHIRIPDKIIQSDEAREIFKKQIGTNSNDNFIYEFYADAVAIYRTSSNINDRNIIKAIQFLKSNGVDA</sequence>
<dbReference type="EMBL" id="FP929059">
    <property type="protein sequence ID" value="CBL34986.1"/>
    <property type="molecule type" value="Genomic_DNA"/>
</dbReference>
<organism evidence="1 2">
    <name type="scientific">[Eubacterium] siraeum V10Sc8a</name>
    <dbReference type="NCBI Taxonomy" id="717961"/>
    <lineage>
        <taxon>Bacteria</taxon>
        <taxon>Bacillati</taxon>
        <taxon>Bacillota</taxon>
        <taxon>Clostridia</taxon>
        <taxon>Eubacteriales</taxon>
        <taxon>Oscillospiraceae</taxon>
        <taxon>Oscillospiraceae incertae sedis</taxon>
    </lineage>
</organism>
<dbReference type="BioCyc" id="ESIR717961:G136L-1768-MONOMER"/>
<dbReference type="AlphaFoldDB" id="D4MMK3"/>
<dbReference type="Proteomes" id="UP000007050">
    <property type="component" value="Chromosome"/>
</dbReference>
<protein>
    <submittedName>
        <fullName evidence="1">Uncharacterized protein</fullName>
    </submittedName>
</protein>
<name>D4MMK3_9FIRM</name>
<reference evidence="1 2" key="2">
    <citation type="submission" date="2010-03" db="EMBL/GenBank/DDBJ databases">
        <authorList>
            <person name="Pajon A."/>
        </authorList>
    </citation>
    <scope>NUCLEOTIDE SEQUENCE [LARGE SCALE GENOMIC DNA]</scope>
    <source>
        <strain evidence="1 2">V10Sc8a</strain>
    </source>
</reference>
<dbReference type="KEGG" id="esr:ES1_21260"/>
<proteinExistence type="predicted"/>
<reference evidence="1 2" key="1">
    <citation type="submission" date="2010-03" db="EMBL/GenBank/DDBJ databases">
        <title>The genome sequence of Eubacterium siraeum V10Sc8a.</title>
        <authorList>
            <consortium name="metaHIT consortium -- http://www.metahit.eu/"/>
            <person name="Pajon A."/>
            <person name="Turner K."/>
            <person name="Parkhill J."/>
            <person name="Duncan S."/>
            <person name="Flint H."/>
        </authorList>
    </citation>
    <scope>NUCLEOTIDE SEQUENCE [LARGE SCALE GENOMIC DNA]</scope>
    <source>
        <strain evidence="1 2">V10Sc8a</strain>
    </source>
</reference>
<evidence type="ECO:0000313" key="2">
    <source>
        <dbReference type="Proteomes" id="UP000007050"/>
    </source>
</evidence>
<accession>D4MMK3</accession>
<gene>
    <name evidence="1" type="ORF">ES1_21260</name>
</gene>